<organism evidence="3 4">
    <name type="scientific">Salipiger profundus</name>
    <dbReference type="NCBI Taxonomy" id="1229727"/>
    <lineage>
        <taxon>Bacteria</taxon>
        <taxon>Pseudomonadati</taxon>
        <taxon>Pseudomonadota</taxon>
        <taxon>Alphaproteobacteria</taxon>
        <taxon>Rhodobacterales</taxon>
        <taxon>Roseobacteraceae</taxon>
        <taxon>Salipiger</taxon>
    </lineage>
</organism>
<evidence type="ECO:0000313" key="3">
    <source>
        <dbReference type="EMBL" id="APX24103.1"/>
    </source>
</evidence>
<dbReference type="OrthoDB" id="7507932at2"/>
<evidence type="ECO:0000259" key="2">
    <source>
        <dbReference type="Pfam" id="PF13581"/>
    </source>
</evidence>
<dbReference type="Gene3D" id="3.30.565.10">
    <property type="entry name" value="Histidine kinase-like ATPase, C-terminal domain"/>
    <property type="match status" value="1"/>
</dbReference>
<dbReference type="AlphaFoldDB" id="A0A1U7D7K8"/>
<keyword evidence="3" id="KW-0418">Kinase</keyword>
<dbReference type="InterPro" id="IPR003594">
    <property type="entry name" value="HATPase_dom"/>
</dbReference>
<keyword evidence="1" id="KW-0723">Serine/threonine-protein kinase</keyword>
<evidence type="ECO:0000256" key="1">
    <source>
        <dbReference type="ARBA" id="ARBA00022527"/>
    </source>
</evidence>
<dbReference type="EMBL" id="CP014796">
    <property type="protein sequence ID" value="APX24103.1"/>
    <property type="molecule type" value="Genomic_DNA"/>
</dbReference>
<reference evidence="3 4" key="1">
    <citation type="submission" date="2016-03" db="EMBL/GenBank/DDBJ databases">
        <title>Deep-sea bacteria in the southern Pacific.</title>
        <authorList>
            <person name="Tang K."/>
        </authorList>
    </citation>
    <scope>NUCLEOTIDE SEQUENCE [LARGE SCALE GENOMIC DNA]</scope>
    <source>
        <strain evidence="3 4">JLT2016</strain>
    </source>
</reference>
<dbReference type="EC" id="2.7.11.1" evidence="3"/>
<protein>
    <submittedName>
        <fullName evidence="3">Serine/threonine-protein kinase RsbW</fullName>
        <ecNumber evidence="3">2.7.11.1</ecNumber>
    </submittedName>
</protein>
<keyword evidence="4" id="KW-1185">Reference proteome</keyword>
<dbReference type="PANTHER" id="PTHR35526">
    <property type="entry name" value="ANTI-SIGMA-F FACTOR RSBW-RELATED"/>
    <property type="match status" value="1"/>
</dbReference>
<sequence length="138" mass="14991">MPIVLEMQPSLDRIDPLVLSLKKEFENLLSEEKLGSMEIALAEALANAVTHGTSAGQSEPIRVTASDSAAGVTVEIVDAGKQVPRELYENVAALEDVDPLAENGRGLPLIRFLTDDLVFEHRDGQNRLQLLFARDPSA</sequence>
<dbReference type="GO" id="GO:0004674">
    <property type="term" value="F:protein serine/threonine kinase activity"/>
    <property type="evidence" value="ECO:0007669"/>
    <property type="project" value="UniProtKB-KW"/>
</dbReference>
<name>A0A1U7D7K8_9RHOB</name>
<dbReference type="CDD" id="cd16936">
    <property type="entry name" value="HATPase_RsbW-like"/>
    <property type="match status" value="1"/>
</dbReference>
<dbReference type="PANTHER" id="PTHR35526:SF3">
    <property type="entry name" value="ANTI-SIGMA-F FACTOR RSBW"/>
    <property type="match status" value="1"/>
</dbReference>
<dbReference type="InterPro" id="IPR036890">
    <property type="entry name" value="HATPase_C_sf"/>
</dbReference>
<evidence type="ECO:0000313" key="4">
    <source>
        <dbReference type="Proteomes" id="UP000186559"/>
    </source>
</evidence>
<dbReference type="Pfam" id="PF13581">
    <property type="entry name" value="HATPase_c_2"/>
    <property type="match status" value="1"/>
</dbReference>
<proteinExistence type="predicted"/>
<dbReference type="Proteomes" id="UP000186559">
    <property type="component" value="Chromosome"/>
</dbReference>
<dbReference type="STRING" id="1229727.Ga0080559_TMP3307"/>
<keyword evidence="3" id="KW-0808">Transferase</keyword>
<feature type="domain" description="Histidine kinase/HSP90-like ATPase" evidence="2">
    <location>
        <begin position="26"/>
        <end position="130"/>
    </location>
</feature>
<dbReference type="RefSeq" id="WP_076624042.1">
    <property type="nucleotide sequence ID" value="NZ_BMEW01000001.1"/>
</dbReference>
<dbReference type="InterPro" id="IPR050267">
    <property type="entry name" value="Anti-sigma-factor_SerPK"/>
</dbReference>
<dbReference type="SUPFAM" id="SSF55874">
    <property type="entry name" value="ATPase domain of HSP90 chaperone/DNA topoisomerase II/histidine kinase"/>
    <property type="match status" value="1"/>
</dbReference>
<accession>A0A1U7D7K8</accession>
<gene>
    <name evidence="3" type="ORF">Ga0080559_TMP3307</name>
</gene>
<dbReference type="KEGG" id="tpro:Ga0080559_TMP3307"/>